<dbReference type="Proteomes" id="UP000272908">
    <property type="component" value="Unassembled WGS sequence"/>
</dbReference>
<dbReference type="InterPro" id="IPR051091">
    <property type="entry name" value="O-Glucosyltr/Glycosyltrsf_90"/>
</dbReference>
<evidence type="ECO:0000313" key="4">
    <source>
        <dbReference type="Proteomes" id="UP000272908"/>
    </source>
</evidence>
<dbReference type="RefSeq" id="WP_183073524.1">
    <property type="nucleotide sequence ID" value="NZ_UIHC01000038.1"/>
</dbReference>
<accession>A0A3B0MBU1</accession>
<dbReference type="GO" id="GO:0016740">
    <property type="term" value="F:transferase activity"/>
    <property type="evidence" value="ECO:0007669"/>
    <property type="project" value="UniProtKB-KW"/>
</dbReference>
<dbReference type="EMBL" id="UIHC01000038">
    <property type="protein sequence ID" value="SUZ33123.1"/>
    <property type="molecule type" value="Genomic_DNA"/>
</dbReference>
<evidence type="ECO:0000313" key="3">
    <source>
        <dbReference type="EMBL" id="SUZ33123.1"/>
    </source>
</evidence>
<evidence type="ECO:0000256" key="1">
    <source>
        <dbReference type="ARBA" id="ARBA00022679"/>
    </source>
</evidence>
<gene>
    <name evidence="3" type="ORF">ROE7235_02891</name>
</gene>
<protein>
    <recommendedName>
        <fullName evidence="2">Glycosyl transferase CAP10 domain-containing protein</fullName>
    </recommendedName>
</protein>
<dbReference type="PANTHER" id="PTHR12203:SF35">
    <property type="entry name" value="PROTEIN O-GLUCOSYLTRANSFERASE 1"/>
    <property type="match status" value="1"/>
</dbReference>
<proteinExistence type="predicted"/>
<keyword evidence="1" id="KW-0808">Transferase</keyword>
<dbReference type="Pfam" id="PF05686">
    <property type="entry name" value="Glyco_transf_90"/>
    <property type="match status" value="1"/>
</dbReference>
<sequence length="360" mass="40485">MANREKLFAAMLQHRFPAHWADMMFWDNGALAAQLQTTDHHNMFGYDPATEKVFLNDDIARGLVRTAQGWHPNTEGEEFLRAAQVLNDLSGLELPFLADMRDHRARSGLVADDGRFVPVFQYNRLPQNRGGVIWPLSTHYQRIGSGTYFGSGLHDPLPFAQKRDIVFWRGAPTGHDRNGTRAIFSLRAYAAGKLDRVSCAARLKQVPRFALLDSFQTQPGYDLAFAEKASLPSPGEFGYRVTPPMPRKKMLNARYQLVIQGHDCGSNLPWLLGTNCLILRQDMAWQVCYSAALEPWEHYVPIAEDFSDLPEKLAWARANPDACEAIIAKANSVADNLADHAFEDSLRRAVLDRYRAALDG</sequence>
<dbReference type="SMART" id="SM00672">
    <property type="entry name" value="CAP10"/>
    <property type="match status" value="1"/>
</dbReference>
<evidence type="ECO:0000259" key="2">
    <source>
        <dbReference type="SMART" id="SM00672"/>
    </source>
</evidence>
<organism evidence="3 4">
    <name type="scientific">Roseinatronobacter ekhonensis</name>
    <dbReference type="NCBI Taxonomy" id="254356"/>
    <lineage>
        <taxon>Bacteria</taxon>
        <taxon>Pseudomonadati</taxon>
        <taxon>Pseudomonadota</taxon>
        <taxon>Alphaproteobacteria</taxon>
        <taxon>Rhodobacterales</taxon>
        <taxon>Paracoccaceae</taxon>
        <taxon>Roseinatronobacter</taxon>
    </lineage>
</organism>
<dbReference type="AlphaFoldDB" id="A0A3B0MBU1"/>
<keyword evidence="4" id="KW-1185">Reference proteome</keyword>
<dbReference type="PANTHER" id="PTHR12203">
    <property type="entry name" value="KDEL LYS-ASP-GLU-LEU CONTAINING - RELATED"/>
    <property type="match status" value="1"/>
</dbReference>
<name>A0A3B0MBU1_9RHOB</name>
<reference evidence="4" key="1">
    <citation type="submission" date="2018-08" db="EMBL/GenBank/DDBJ databases">
        <authorList>
            <person name="Rodrigo-Torres L."/>
            <person name="Arahal R. D."/>
            <person name="Lucena T."/>
        </authorList>
    </citation>
    <scope>NUCLEOTIDE SEQUENCE [LARGE SCALE GENOMIC DNA]</scope>
    <source>
        <strain evidence="4">CECT 7235</strain>
    </source>
</reference>
<dbReference type="InterPro" id="IPR006598">
    <property type="entry name" value="CAP10"/>
</dbReference>
<feature type="domain" description="Glycosyl transferase CAP10" evidence="2">
    <location>
        <begin position="88"/>
        <end position="355"/>
    </location>
</feature>